<feature type="region of interest" description="Disordered" evidence="1">
    <location>
        <begin position="1"/>
        <end position="77"/>
    </location>
</feature>
<name>A0ABD0NZS9_CIRMR</name>
<organism evidence="2 3">
    <name type="scientific">Cirrhinus mrigala</name>
    <name type="common">Mrigala</name>
    <dbReference type="NCBI Taxonomy" id="683832"/>
    <lineage>
        <taxon>Eukaryota</taxon>
        <taxon>Metazoa</taxon>
        <taxon>Chordata</taxon>
        <taxon>Craniata</taxon>
        <taxon>Vertebrata</taxon>
        <taxon>Euteleostomi</taxon>
        <taxon>Actinopterygii</taxon>
        <taxon>Neopterygii</taxon>
        <taxon>Teleostei</taxon>
        <taxon>Ostariophysi</taxon>
        <taxon>Cypriniformes</taxon>
        <taxon>Cyprinidae</taxon>
        <taxon>Labeoninae</taxon>
        <taxon>Labeonini</taxon>
        <taxon>Cirrhinus</taxon>
    </lineage>
</organism>
<feature type="compositionally biased region" description="Basic and acidic residues" evidence="1">
    <location>
        <begin position="15"/>
        <end position="31"/>
    </location>
</feature>
<dbReference type="EMBL" id="JAMKFB020000019">
    <property type="protein sequence ID" value="KAL0166977.1"/>
    <property type="molecule type" value="Genomic_DNA"/>
</dbReference>
<proteinExistence type="predicted"/>
<evidence type="ECO:0000256" key="1">
    <source>
        <dbReference type="SAM" id="MobiDB-lite"/>
    </source>
</evidence>
<dbReference type="AlphaFoldDB" id="A0ABD0NZS9"/>
<feature type="compositionally biased region" description="Basic and acidic residues" evidence="1">
    <location>
        <begin position="46"/>
        <end position="77"/>
    </location>
</feature>
<dbReference type="Proteomes" id="UP001529510">
    <property type="component" value="Unassembled WGS sequence"/>
</dbReference>
<sequence>SPLGHISQQGVPAAEDPRGQAEDHADGRHSSDSASTPGPSNPAARESSEVDERARATEEPKKDAGDPQDRMEGCRRT</sequence>
<accession>A0ABD0NZS9</accession>
<feature type="compositionally biased region" description="Polar residues" evidence="1">
    <location>
        <begin position="1"/>
        <end position="10"/>
    </location>
</feature>
<evidence type="ECO:0000313" key="2">
    <source>
        <dbReference type="EMBL" id="KAL0166977.1"/>
    </source>
</evidence>
<reference evidence="2 3" key="1">
    <citation type="submission" date="2024-05" db="EMBL/GenBank/DDBJ databases">
        <title>Genome sequencing and assembly of Indian major carp, Cirrhinus mrigala (Hamilton, 1822).</title>
        <authorList>
            <person name="Mohindra V."/>
            <person name="Chowdhury L.M."/>
            <person name="Lal K."/>
            <person name="Jena J.K."/>
        </authorList>
    </citation>
    <scope>NUCLEOTIDE SEQUENCE [LARGE SCALE GENOMIC DNA]</scope>
    <source>
        <strain evidence="2">CM1030</strain>
        <tissue evidence="2">Blood</tissue>
    </source>
</reference>
<protein>
    <submittedName>
        <fullName evidence="2">Uncharacterized protein</fullName>
    </submittedName>
</protein>
<comment type="caution">
    <text evidence="2">The sequence shown here is derived from an EMBL/GenBank/DDBJ whole genome shotgun (WGS) entry which is preliminary data.</text>
</comment>
<gene>
    <name evidence="2" type="ORF">M9458_038821</name>
</gene>
<evidence type="ECO:0000313" key="3">
    <source>
        <dbReference type="Proteomes" id="UP001529510"/>
    </source>
</evidence>
<feature type="non-terminal residue" evidence="2">
    <location>
        <position position="1"/>
    </location>
</feature>
<keyword evidence="3" id="KW-1185">Reference proteome</keyword>